<dbReference type="EMBL" id="BK032837">
    <property type="protein sequence ID" value="DAF63283.1"/>
    <property type="molecule type" value="Genomic_DNA"/>
</dbReference>
<accession>A0A8S5TJN7</accession>
<protein>
    <submittedName>
        <fullName evidence="1">Uncharacterized protein</fullName>
    </submittedName>
</protein>
<sequence>MLAHNGGRQAVVLLKAWFQMLMAIRKALHT</sequence>
<organism evidence="1">
    <name type="scientific">CrAss-like virus sp. ctyM420</name>
    <dbReference type="NCBI Taxonomy" id="2828014"/>
    <lineage>
        <taxon>Viruses</taxon>
        <taxon>Duplodnaviria</taxon>
        <taxon>Heunggongvirae</taxon>
        <taxon>Uroviricota</taxon>
        <taxon>Caudoviricetes</taxon>
        <taxon>Crassvirales</taxon>
    </lineage>
</organism>
<proteinExistence type="predicted"/>
<evidence type="ECO:0000313" key="1">
    <source>
        <dbReference type="EMBL" id="DAF63283.1"/>
    </source>
</evidence>
<reference evidence="1" key="1">
    <citation type="journal article" date="2021" name="Proc. Natl. Acad. Sci. U.S.A.">
        <title>A Catalog of Tens of Thousands of Viruses from Human Metagenomes Reveals Hidden Associations with Chronic Diseases.</title>
        <authorList>
            <person name="Tisza M.J."/>
            <person name="Buck C.B."/>
        </authorList>
    </citation>
    <scope>NUCLEOTIDE SEQUENCE</scope>
    <source>
        <strain evidence="1">CtyM420</strain>
    </source>
</reference>
<name>A0A8S5TJN7_9CAUD</name>